<name>A0A0D1XPE7_ANEMI</name>
<reference evidence="2 4" key="2">
    <citation type="submission" date="2016-10" db="EMBL/GenBank/DDBJ databases">
        <authorList>
            <person name="de Groot N.N."/>
        </authorList>
    </citation>
    <scope>NUCLEOTIDE SEQUENCE [LARGE SCALE GENOMIC DNA]</scope>
    <source>
        <strain evidence="2 4">DSM 2895</strain>
    </source>
</reference>
<gene>
    <name evidence="1" type="ORF">AF333_21650</name>
    <name evidence="2" type="ORF">SAMN04487909_11672</name>
</gene>
<evidence type="ECO:0000313" key="2">
    <source>
        <dbReference type="EMBL" id="SDJ36089.1"/>
    </source>
</evidence>
<dbReference type="EMBL" id="LGUG01000004">
    <property type="protein sequence ID" value="KON97658.1"/>
    <property type="molecule type" value="Genomic_DNA"/>
</dbReference>
<dbReference type="Proteomes" id="UP000182836">
    <property type="component" value="Unassembled WGS sequence"/>
</dbReference>
<dbReference type="AlphaFoldDB" id="A0A0D1XPE7"/>
<dbReference type="Proteomes" id="UP000037269">
    <property type="component" value="Unassembled WGS sequence"/>
</dbReference>
<sequence>MNKEYNNKKLKTDIRNGLINHCEFFDLLNILKGYKDAGGKQNDAYAVLESLRGDIKDDSCKDIILELLDVITGFCSLYIRIWDNN</sequence>
<evidence type="ECO:0000313" key="3">
    <source>
        <dbReference type="Proteomes" id="UP000037269"/>
    </source>
</evidence>
<accession>A0A0D1XPE7</accession>
<keyword evidence="3" id="KW-1185">Reference proteome</keyword>
<dbReference type="PATRIC" id="fig|47500.8.peg.941"/>
<reference evidence="1 3" key="1">
    <citation type="submission" date="2015-07" db="EMBL/GenBank/DDBJ databases">
        <title>Fjat-14205 dsm 2895.</title>
        <authorList>
            <person name="Liu B."/>
            <person name="Wang J."/>
            <person name="Zhu Y."/>
            <person name="Liu G."/>
            <person name="Chen Q."/>
            <person name="Chen Z."/>
            <person name="Lan J."/>
            <person name="Che J."/>
            <person name="Ge C."/>
            <person name="Shi H."/>
            <person name="Pan Z."/>
            <person name="Liu X."/>
        </authorList>
    </citation>
    <scope>NUCLEOTIDE SEQUENCE [LARGE SCALE GENOMIC DNA]</scope>
    <source>
        <strain evidence="1 3">DSM 2895</strain>
    </source>
</reference>
<proteinExistence type="predicted"/>
<dbReference type="EMBL" id="FNED01000016">
    <property type="protein sequence ID" value="SDJ36089.1"/>
    <property type="molecule type" value="Genomic_DNA"/>
</dbReference>
<dbReference type="RefSeq" id="WP_043066804.1">
    <property type="nucleotide sequence ID" value="NZ_BJOA01000291.1"/>
</dbReference>
<dbReference type="OrthoDB" id="2740138at2"/>
<evidence type="ECO:0000313" key="1">
    <source>
        <dbReference type="EMBL" id="KON97658.1"/>
    </source>
</evidence>
<evidence type="ECO:0000313" key="4">
    <source>
        <dbReference type="Proteomes" id="UP000182836"/>
    </source>
</evidence>
<organism evidence="1 3">
    <name type="scientific">Aneurinibacillus migulanus</name>
    <name type="common">Bacillus migulanus</name>
    <dbReference type="NCBI Taxonomy" id="47500"/>
    <lineage>
        <taxon>Bacteria</taxon>
        <taxon>Bacillati</taxon>
        <taxon>Bacillota</taxon>
        <taxon>Bacilli</taxon>
        <taxon>Bacillales</taxon>
        <taxon>Paenibacillaceae</taxon>
        <taxon>Aneurinibacillus group</taxon>
        <taxon>Aneurinibacillus</taxon>
    </lineage>
</organism>
<protein>
    <submittedName>
        <fullName evidence="1">Uncharacterized protein</fullName>
    </submittedName>
</protein>
<dbReference type="GeneID" id="42307742"/>